<keyword evidence="3" id="KW-0479">Metal-binding</keyword>
<dbReference type="GO" id="GO:0009055">
    <property type="term" value="F:electron transfer activity"/>
    <property type="evidence" value="ECO:0007669"/>
    <property type="project" value="TreeGrafter"/>
</dbReference>
<protein>
    <submittedName>
        <fullName evidence="8">(2Fe-2S) ferredoxin</fullName>
    </submittedName>
</protein>
<dbReference type="Proteomes" id="UP000634004">
    <property type="component" value="Unassembled WGS sequence"/>
</dbReference>
<dbReference type="GO" id="GO:0051537">
    <property type="term" value="F:2 iron, 2 sulfur cluster binding"/>
    <property type="evidence" value="ECO:0007669"/>
    <property type="project" value="UniProtKB-KW"/>
</dbReference>
<dbReference type="InterPro" id="IPR001041">
    <property type="entry name" value="2Fe-2S_ferredoxin-type"/>
</dbReference>
<evidence type="ECO:0000256" key="2">
    <source>
        <dbReference type="ARBA" id="ARBA00022714"/>
    </source>
</evidence>
<dbReference type="PRINTS" id="PR00355">
    <property type="entry name" value="ADRENODOXIN"/>
</dbReference>
<gene>
    <name evidence="8" type="primary">fdx</name>
    <name evidence="8" type="ORF">GCM10009069_26630</name>
</gene>
<evidence type="ECO:0000256" key="3">
    <source>
        <dbReference type="ARBA" id="ARBA00022723"/>
    </source>
</evidence>
<organism evidence="8 9">
    <name type="scientific">Algimonas arctica</name>
    <dbReference type="NCBI Taxonomy" id="1479486"/>
    <lineage>
        <taxon>Bacteria</taxon>
        <taxon>Pseudomonadati</taxon>
        <taxon>Pseudomonadota</taxon>
        <taxon>Alphaproteobacteria</taxon>
        <taxon>Maricaulales</taxon>
        <taxon>Robiginitomaculaceae</taxon>
        <taxon>Algimonas</taxon>
    </lineage>
</organism>
<dbReference type="AlphaFoldDB" id="A0A8J3G3A0"/>
<dbReference type="Gene3D" id="3.10.20.30">
    <property type="match status" value="1"/>
</dbReference>
<dbReference type="PANTHER" id="PTHR23426">
    <property type="entry name" value="FERREDOXIN/ADRENODOXIN"/>
    <property type="match status" value="1"/>
</dbReference>
<dbReference type="RefSeq" id="WP_189499252.1">
    <property type="nucleotide sequence ID" value="NZ_BMZH01000014.1"/>
</dbReference>
<proteinExistence type="inferred from homology"/>
<feature type="domain" description="2Fe-2S ferredoxin-type" evidence="7">
    <location>
        <begin position="2"/>
        <end position="105"/>
    </location>
</feature>
<dbReference type="InterPro" id="IPR018298">
    <property type="entry name" value="Adrenodoxin_Fe-S_BS"/>
</dbReference>
<evidence type="ECO:0000256" key="4">
    <source>
        <dbReference type="ARBA" id="ARBA00023004"/>
    </source>
</evidence>
<evidence type="ECO:0000256" key="5">
    <source>
        <dbReference type="ARBA" id="ARBA00023014"/>
    </source>
</evidence>
<keyword evidence="5" id="KW-0411">Iron-sulfur</keyword>
<reference evidence="8" key="2">
    <citation type="submission" date="2020-09" db="EMBL/GenBank/DDBJ databases">
        <authorList>
            <person name="Sun Q."/>
            <person name="Kim S."/>
        </authorList>
    </citation>
    <scope>NUCLEOTIDE SEQUENCE</scope>
    <source>
        <strain evidence="8">KCTC 32513</strain>
    </source>
</reference>
<comment type="caution">
    <text evidence="8">The sequence shown here is derived from an EMBL/GenBank/DDBJ whole genome shotgun (WGS) entry which is preliminary data.</text>
</comment>
<dbReference type="InterPro" id="IPR001055">
    <property type="entry name" value="Adrenodoxin-like"/>
</dbReference>
<dbReference type="PROSITE" id="PS51085">
    <property type="entry name" value="2FE2S_FER_2"/>
    <property type="match status" value="1"/>
</dbReference>
<dbReference type="EMBL" id="BMZH01000014">
    <property type="protein sequence ID" value="GHB02547.1"/>
    <property type="molecule type" value="Genomic_DNA"/>
</dbReference>
<comment type="similarity">
    <text evidence="1">Belongs to the adrenodoxin/putidaredoxin family.</text>
</comment>
<evidence type="ECO:0000256" key="6">
    <source>
        <dbReference type="ARBA" id="ARBA00034078"/>
    </source>
</evidence>
<evidence type="ECO:0000259" key="7">
    <source>
        <dbReference type="PROSITE" id="PS51085"/>
    </source>
</evidence>
<dbReference type="Pfam" id="PF00111">
    <property type="entry name" value="Fer2"/>
    <property type="match status" value="1"/>
</dbReference>
<comment type="cofactor">
    <cofactor evidence="6">
        <name>[2Fe-2S] cluster</name>
        <dbReference type="ChEBI" id="CHEBI:190135"/>
    </cofactor>
</comment>
<sequence length="105" mass="11330">MTKVIFRDHAGETREVEAKNGTSVMEVAVANMIPGIDADCGGACACATCHVYVGDAWMGKLKAKEDMEDSMLDFAENVQDNSRLSCQILLSDDLDGIEITTPESQ</sequence>
<accession>A0A8J3G3A0</accession>
<evidence type="ECO:0000313" key="8">
    <source>
        <dbReference type="EMBL" id="GHB02547.1"/>
    </source>
</evidence>
<keyword evidence="4" id="KW-0408">Iron</keyword>
<evidence type="ECO:0000256" key="1">
    <source>
        <dbReference type="ARBA" id="ARBA00010914"/>
    </source>
</evidence>
<reference evidence="8" key="1">
    <citation type="journal article" date="2014" name="Int. J. Syst. Evol. Microbiol.">
        <title>Complete genome sequence of Corynebacterium casei LMG S-19264T (=DSM 44701T), isolated from a smear-ripened cheese.</title>
        <authorList>
            <consortium name="US DOE Joint Genome Institute (JGI-PGF)"/>
            <person name="Walter F."/>
            <person name="Albersmeier A."/>
            <person name="Kalinowski J."/>
            <person name="Ruckert C."/>
        </authorList>
    </citation>
    <scope>NUCLEOTIDE SEQUENCE</scope>
    <source>
        <strain evidence="8">KCTC 32513</strain>
    </source>
</reference>
<dbReference type="GO" id="GO:0046872">
    <property type="term" value="F:metal ion binding"/>
    <property type="evidence" value="ECO:0007669"/>
    <property type="project" value="UniProtKB-KW"/>
</dbReference>
<keyword evidence="2" id="KW-0001">2Fe-2S</keyword>
<dbReference type="CDD" id="cd00207">
    <property type="entry name" value="fer2"/>
    <property type="match status" value="1"/>
</dbReference>
<keyword evidence="9" id="KW-1185">Reference proteome</keyword>
<dbReference type="InterPro" id="IPR012675">
    <property type="entry name" value="Beta-grasp_dom_sf"/>
</dbReference>
<evidence type="ECO:0000313" key="9">
    <source>
        <dbReference type="Proteomes" id="UP000634004"/>
    </source>
</evidence>
<dbReference type="SUPFAM" id="SSF54292">
    <property type="entry name" value="2Fe-2S ferredoxin-like"/>
    <property type="match status" value="1"/>
</dbReference>
<name>A0A8J3G3A0_9PROT</name>
<dbReference type="PANTHER" id="PTHR23426:SF65">
    <property type="entry name" value="FERREDOXIN-2, MITOCHONDRIAL"/>
    <property type="match status" value="1"/>
</dbReference>
<dbReference type="PROSITE" id="PS00814">
    <property type="entry name" value="ADX"/>
    <property type="match status" value="1"/>
</dbReference>
<dbReference type="InterPro" id="IPR036010">
    <property type="entry name" value="2Fe-2S_ferredoxin-like_sf"/>
</dbReference>
<dbReference type="GO" id="GO:0140647">
    <property type="term" value="P:P450-containing electron transport chain"/>
    <property type="evidence" value="ECO:0007669"/>
    <property type="project" value="InterPro"/>
</dbReference>